<evidence type="ECO:0000256" key="6">
    <source>
        <dbReference type="ARBA" id="ARBA00022801"/>
    </source>
</evidence>
<evidence type="ECO:0000256" key="10">
    <source>
        <dbReference type="ARBA" id="ARBA00030308"/>
    </source>
</evidence>
<dbReference type="Proteomes" id="UP000003374">
    <property type="component" value="Unassembled WGS sequence"/>
</dbReference>
<dbReference type="PANTHER" id="PTHR11839:SF5">
    <property type="entry name" value="ADP-RIBOSE PYROPHOSPHATASE"/>
    <property type="match status" value="1"/>
</dbReference>
<evidence type="ECO:0000313" key="16">
    <source>
        <dbReference type="Proteomes" id="UP000003374"/>
    </source>
</evidence>
<accession>A4BS03</accession>
<comment type="caution">
    <text evidence="15">The sequence shown here is derived from an EMBL/GenBank/DDBJ whole genome shotgun (WGS) entry which is preliminary data.</text>
</comment>
<dbReference type="InterPro" id="IPR020084">
    <property type="entry name" value="NUDIX_hydrolase_CS"/>
</dbReference>
<evidence type="ECO:0000256" key="11">
    <source>
        <dbReference type="ARBA" id="ARBA00033056"/>
    </source>
</evidence>
<sequence length="201" mass="22004">MSLRYDVLERETAYEGYFRIVRYRVRHSLFSGGRSGILSRECFERGDSVGVLPYDPVRDTVVLVEQFRIGALGVAHGGPWLVEAVAGVVEPGESSEQVARRELQEEAGCEPQELVPICRYLVSPGGASEQVTLFCARLDTAGVGGIHGKAEEGEDIRVHIAPFEQALAMVANGAIHAAMPIIALQWLALNRERLQALWCGD</sequence>
<dbReference type="HOGENOM" id="CLU_062658_6_1_6"/>
<dbReference type="NCBIfam" id="TIGR00052">
    <property type="entry name" value="nudix-type nucleoside diphosphatase, YffH/AdpP family"/>
    <property type="match status" value="1"/>
</dbReference>
<evidence type="ECO:0000256" key="8">
    <source>
        <dbReference type="ARBA" id="ARBA00025164"/>
    </source>
</evidence>
<dbReference type="PANTHER" id="PTHR11839">
    <property type="entry name" value="UDP/ADP-SUGAR PYROPHOSPHATASE"/>
    <property type="match status" value="1"/>
</dbReference>
<name>A4BS03_9GAMM</name>
<dbReference type="PROSITE" id="PS51462">
    <property type="entry name" value="NUDIX"/>
    <property type="match status" value="1"/>
</dbReference>
<evidence type="ECO:0000313" key="15">
    <source>
        <dbReference type="EMBL" id="EAR21482.1"/>
    </source>
</evidence>
<dbReference type="InterPro" id="IPR015797">
    <property type="entry name" value="NUDIX_hydrolase-like_dom_sf"/>
</dbReference>
<dbReference type="EMBL" id="AAOF01000008">
    <property type="protein sequence ID" value="EAR21482.1"/>
    <property type="molecule type" value="Genomic_DNA"/>
</dbReference>
<dbReference type="AlphaFoldDB" id="A4BS03"/>
<dbReference type="GO" id="GO:0046872">
    <property type="term" value="F:metal ion binding"/>
    <property type="evidence" value="ECO:0007669"/>
    <property type="project" value="UniProtKB-KW"/>
</dbReference>
<keyword evidence="7 13" id="KW-0460">Magnesium</keyword>
<dbReference type="InterPro" id="IPR000086">
    <property type="entry name" value="NUDIX_hydrolase_dom"/>
</dbReference>
<evidence type="ECO:0000256" key="5">
    <source>
        <dbReference type="ARBA" id="ARBA00022723"/>
    </source>
</evidence>
<dbReference type="Gene3D" id="3.90.79.10">
    <property type="entry name" value="Nucleoside Triphosphate Pyrophosphohydrolase"/>
    <property type="match status" value="1"/>
</dbReference>
<evidence type="ECO:0000256" key="2">
    <source>
        <dbReference type="ARBA" id="ARBA00007482"/>
    </source>
</evidence>
<dbReference type="PROSITE" id="PS00893">
    <property type="entry name" value="NUDIX_BOX"/>
    <property type="match status" value="1"/>
</dbReference>
<feature type="binding site" evidence="13">
    <location>
        <position position="102"/>
    </location>
    <ligand>
        <name>Mg(2+)</name>
        <dbReference type="ChEBI" id="CHEBI:18420"/>
        <label>1</label>
    </ligand>
</feature>
<reference evidence="15 16" key="1">
    <citation type="submission" date="2006-02" db="EMBL/GenBank/DDBJ databases">
        <authorList>
            <person name="Waterbury J."/>
            <person name="Ferriera S."/>
            <person name="Johnson J."/>
            <person name="Kravitz S."/>
            <person name="Halpern A."/>
            <person name="Remington K."/>
            <person name="Beeson K."/>
            <person name="Tran B."/>
            <person name="Rogers Y.-H."/>
            <person name="Friedman R."/>
            <person name="Venter J.C."/>
        </authorList>
    </citation>
    <scope>NUCLEOTIDE SEQUENCE [LARGE SCALE GENOMIC DNA]</scope>
    <source>
        <strain evidence="15 16">Nb-231</strain>
    </source>
</reference>
<feature type="binding site" evidence="13">
    <location>
        <position position="86"/>
    </location>
    <ligand>
        <name>Mg(2+)</name>
        <dbReference type="ChEBI" id="CHEBI:18420"/>
        <label>1</label>
    </ligand>
</feature>
<evidence type="ECO:0000256" key="12">
    <source>
        <dbReference type="ARBA" id="ARBA00049546"/>
    </source>
</evidence>
<dbReference type="GO" id="GO:0005829">
    <property type="term" value="C:cytosol"/>
    <property type="evidence" value="ECO:0007669"/>
    <property type="project" value="TreeGrafter"/>
</dbReference>
<evidence type="ECO:0000259" key="14">
    <source>
        <dbReference type="PROSITE" id="PS51462"/>
    </source>
</evidence>
<gene>
    <name evidence="15" type="ORF">NB231_01189</name>
</gene>
<comment type="similarity">
    <text evidence="2">Belongs to the Nudix hydrolase family. NudF subfamily.</text>
</comment>
<dbReference type="STRING" id="314278.NB231_01189"/>
<dbReference type="Pfam" id="PF00293">
    <property type="entry name" value="NUDIX"/>
    <property type="match status" value="1"/>
</dbReference>
<dbReference type="CDD" id="cd24155">
    <property type="entry name" value="NUDIX_ADPRase"/>
    <property type="match status" value="1"/>
</dbReference>
<dbReference type="GO" id="GO:0047631">
    <property type="term" value="F:ADP-ribose diphosphatase activity"/>
    <property type="evidence" value="ECO:0007669"/>
    <property type="project" value="UniProtKB-EC"/>
</dbReference>
<comment type="catalytic activity">
    <reaction evidence="12">
        <text>ADP-D-ribose + H2O = D-ribose 5-phosphate + AMP + 2 H(+)</text>
        <dbReference type="Rhea" id="RHEA:10412"/>
        <dbReference type="ChEBI" id="CHEBI:15377"/>
        <dbReference type="ChEBI" id="CHEBI:15378"/>
        <dbReference type="ChEBI" id="CHEBI:57967"/>
        <dbReference type="ChEBI" id="CHEBI:78346"/>
        <dbReference type="ChEBI" id="CHEBI:456215"/>
        <dbReference type="EC" id="3.6.1.13"/>
    </reaction>
</comment>
<evidence type="ECO:0000256" key="1">
    <source>
        <dbReference type="ARBA" id="ARBA00001946"/>
    </source>
</evidence>
<evidence type="ECO:0000256" key="9">
    <source>
        <dbReference type="ARBA" id="ARBA00030162"/>
    </source>
</evidence>
<comment type="function">
    <text evidence="8">Acts on ADP-mannose and ADP-glucose as well as ADP-ribose. Prevents glycogen biosynthesis. The reaction catalyzed by this enzyme is a limiting step of the gluconeogenic process.</text>
</comment>
<organism evidence="15 16">
    <name type="scientific">Nitrococcus mobilis Nb-231</name>
    <dbReference type="NCBI Taxonomy" id="314278"/>
    <lineage>
        <taxon>Bacteria</taxon>
        <taxon>Pseudomonadati</taxon>
        <taxon>Pseudomonadota</taxon>
        <taxon>Gammaproteobacteria</taxon>
        <taxon>Chromatiales</taxon>
        <taxon>Ectothiorhodospiraceae</taxon>
        <taxon>Nitrococcus</taxon>
    </lineage>
</organism>
<dbReference type="SUPFAM" id="SSF55811">
    <property type="entry name" value="Nudix"/>
    <property type="match status" value="1"/>
</dbReference>
<keyword evidence="16" id="KW-1185">Reference proteome</keyword>
<feature type="binding site" evidence="13">
    <location>
        <position position="106"/>
    </location>
    <ligand>
        <name>Mg(2+)</name>
        <dbReference type="ChEBI" id="CHEBI:18420"/>
        <label>1</label>
    </ligand>
</feature>
<dbReference type="RefSeq" id="WP_004999070.1">
    <property type="nucleotide sequence ID" value="NZ_CH672427.1"/>
</dbReference>
<feature type="binding site" evidence="13">
    <location>
        <position position="154"/>
    </location>
    <ligand>
        <name>Mg(2+)</name>
        <dbReference type="ChEBI" id="CHEBI:18420"/>
        <label>1</label>
    </ligand>
</feature>
<proteinExistence type="inferred from homology"/>
<evidence type="ECO:0000256" key="3">
    <source>
        <dbReference type="ARBA" id="ARBA00012453"/>
    </source>
</evidence>
<dbReference type="InterPro" id="IPR004385">
    <property type="entry name" value="NDP_pyrophosphatase"/>
</dbReference>
<evidence type="ECO:0000256" key="7">
    <source>
        <dbReference type="ARBA" id="ARBA00022842"/>
    </source>
</evidence>
<feature type="domain" description="Nudix hydrolase" evidence="14">
    <location>
        <begin position="44"/>
        <end position="183"/>
    </location>
</feature>
<dbReference type="GO" id="GO:0019144">
    <property type="term" value="F:ADP-sugar diphosphatase activity"/>
    <property type="evidence" value="ECO:0007669"/>
    <property type="project" value="TreeGrafter"/>
</dbReference>
<dbReference type="eggNOG" id="COG0494">
    <property type="taxonomic scope" value="Bacteria"/>
</dbReference>
<dbReference type="EC" id="3.6.1.13" evidence="3"/>
<comment type="cofactor">
    <cofactor evidence="1 13">
        <name>Mg(2+)</name>
        <dbReference type="ChEBI" id="CHEBI:18420"/>
    </cofactor>
</comment>
<dbReference type="GO" id="GO:0019693">
    <property type="term" value="P:ribose phosphate metabolic process"/>
    <property type="evidence" value="ECO:0007669"/>
    <property type="project" value="TreeGrafter"/>
</dbReference>
<keyword evidence="6" id="KW-0378">Hydrolase</keyword>
<keyword evidence="5 13" id="KW-0479">Metal-binding</keyword>
<evidence type="ECO:0000256" key="13">
    <source>
        <dbReference type="PIRSR" id="PIRSR604385-2"/>
    </source>
</evidence>
<dbReference type="GO" id="GO:0006753">
    <property type="term" value="P:nucleoside phosphate metabolic process"/>
    <property type="evidence" value="ECO:0007669"/>
    <property type="project" value="TreeGrafter"/>
</dbReference>
<evidence type="ECO:0000256" key="4">
    <source>
        <dbReference type="ARBA" id="ARBA00013297"/>
    </source>
</evidence>
<dbReference type="OrthoDB" id="5292471at2"/>
<protein>
    <recommendedName>
        <fullName evidence="4">ADP-ribose pyrophosphatase</fullName>
        <ecNumber evidence="3">3.6.1.13</ecNumber>
    </recommendedName>
    <alternativeName>
        <fullName evidence="9">ADP-ribose diphosphatase</fullName>
    </alternativeName>
    <alternativeName>
        <fullName evidence="11">ADP-ribose phosphohydrolase</fullName>
    </alternativeName>
    <alternativeName>
        <fullName evidence="10">Adenosine diphosphoribose pyrophosphatase</fullName>
    </alternativeName>
</protein>